<dbReference type="AlphaFoldDB" id="A0A151N5A6"/>
<gene>
    <name evidence="2" type="ORF">Y1Q_0012202</name>
</gene>
<organism evidence="2 3">
    <name type="scientific">Alligator mississippiensis</name>
    <name type="common">American alligator</name>
    <dbReference type="NCBI Taxonomy" id="8496"/>
    <lineage>
        <taxon>Eukaryota</taxon>
        <taxon>Metazoa</taxon>
        <taxon>Chordata</taxon>
        <taxon>Craniata</taxon>
        <taxon>Vertebrata</taxon>
        <taxon>Euteleostomi</taxon>
        <taxon>Archelosauria</taxon>
        <taxon>Archosauria</taxon>
        <taxon>Crocodylia</taxon>
        <taxon>Alligatoridae</taxon>
        <taxon>Alligatorinae</taxon>
        <taxon>Alligator</taxon>
    </lineage>
</organism>
<accession>A0A151N5A6</accession>
<dbReference type="Proteomes" id="UP000050525">
    <property type="component" value="Unassembled WGS sequence"/>
</dbReference>
<reference evidence="2 3" key="1">
    <citation type="journal article" date="2012" name="Genome Biol.">
        <title>Sequencing three crocodilian genomes to illuminate the evolution of archosaurs and amniotes.</title>
        <authorList>
            <person name="St John J.A."/>
            <person name="Braun E.L."/>
            <person name="Isberg S.R."/>
            <person name="Miles L.G."/>
            <person name="Chong A.Y."/>
            <person name="Gongora J."/>
            <person name="Dalzell P."/>
            <person name="Moran C."/>
            <person name="Bed'hom B."/>
            <person name="Abzhanov A."/>
            <person name="Burgess S.C."/>
            <person name="Cooksey A.M."/>
            <person name="Castoe T.A."/>
            <person name="Crawford N.G."/>
            <person name="Densmore L.D."/>
            <person name="Drew J.C."/>
            <person name="Edwards S.V."/>
            <person name="Faircloth B.C."/>
            <person name="Fujita M.K."/>
            <person name="Greenwold M.J."/>
            <person name="Hoffmann F.G."/>
            <person name="Howard J.M."/>
            <person name="Iguchi T."/>
            <person name="Janes D.E."/>
            <person name="Khan S.Y."/>
            <person name="Kohno S."/>
            <person name="de Koning A.J."/>
            <person name="Lance S.L."/>
            <person name="McCarthy F.M."/>
            <person name="McCormack J.E."/>
            <person name="Merchant M.E."/>
            <person name="Peterson D.G."/>
            <person name="Pollock D.D."/>
            <person name="Pourmand N."/>
            <person name="Raney B.J."/>
            <person name="Roessler K.A."/>
            <person name="Sanford J.R."/>
            <person name="Sawyer R.H."/>
            <person name="Schmidt C.J."/>
            <person name="Triplett E.W."/>
            <person name="Tuberville T.D."/>
            <person name="Venegas-Anaya M."/>
            <person name="Howard J.T."/>
            <person name="Jarvis E.D."/>
            <person name="Guillette L.J.Jr."/>
            <person name="Glenn T.C."/>
            <person name="Green R.E."/>
            <person name="Ray D.A."/>
        </authorList>
    </citation>
    <scope>NUCLEOTIDE SEQUENCE [LARGE SCALE GENOMIC DNA]</scope>
    <source>
        <strain evidence="2">KSC_2009_1</strain>
    </source>
</reference>
<proteinExistence type="predicted"/>
<comment type="caution">
    <text evidence="2">The sequence shown here is derived from an EMBL/GenBank/DDBJ whole genome shotgun (WGS) entry which is preliminary data.</text>
</comment>
<protein>
    <submittedName>
        <fullName evidence="2">Uncharacterized protein</fullName>
    </submittedName>
</protein>
<sequence length="75" mass="8628">MGKAEHPEHSYVCVGILTTFVCCMYERMGERVSVGKESVRWQLAEESRKIKDQNKKTPPQNSKRTMAIDLQGRTQ</sequence>
<feature type="region of interest" description="Disordered" evidence="1">
    <location>
        <begin position="49"/>
        <end position="75"/>
    </location>
</feature>
<evidence type="ECO:0000313" key="2">
    <source>
        <dbReference type="EMBL" id="KYO31978.1"/>
    </source>
</evidence>
<keyword evidence="3" id="KW-1185">Reference proteome</keyword>
<name>A0A151N5A6_ALLMI</name>
<dbReference type="EMBL" id="AKHW03004011">
    <property type="protein sequence ID" value="KYO31978.1"/>
    <property type="molecule type" value="Genomic_DNA"/>
</dbReference>
<evidence type="ECO:0000256" key="1">
    <source>
        <dbReference type="SAM" id="MobiDB-lite"/>
    </source>
</evidence>
<evidence type="ECO:0000313" key="3">
    <source>
        <dbReference type="Proteomes" id="UP000050525"/>
    </source>
</evidence>